<keyword evidence="2" id="KW-1185">Reference proteome</keyword>
<dbReference type="AlphaFoldDB" id="A0A0S3S075"/>
<gene>
    <name evidence="1" type="primary">Vigan.04G386600</name>
    <name evidence="1" type="ORF">VIGAN_04386600</name>
</gene>
<evidence type="ECO:0000313" key="1">
    <source>
        <dbReference type="EMBL" id="BAT86234.1"/>
    </source>
</evidence>
<dbReference type="EMBL" id="AP015037">
    <property type="protein sequence ID" value="BAT86234.1"/>
    <property type="molecule type" value="Genomic_DNA"/>
</dbReference>
<dbReference type="Proteomes" id="UP000291084">
    <property type="component" value="Chromosome 4"/>
</dbReference>
<protein>
    <submittedName>
        <fullName evidence="1">Uncharacterized protein</fullName>
    </submittedName>
</protein>
<name>A0A0S3S075_PHAAN</name>
<evidence type="ECO:0000313" key="2">
    <source>
        <dbReference type="Proteomes" id="UP000291084"/>
    </source>
</evidence>
<sequence>MRALATLLLAPPFDFAFFARESSTTSNKLTFLFLSVPIKFKTLIPRPRSVQTGAGTKMLLLGLKLMFVIINYKTTRPNADG</sequence>
<feature type="non-terminal residue" evidence="1">
    <location>
        <position position="81"/>
    </location>
</feature>
<proteinExistence type="predicted"/>
<reference evidence="1 2" key="1">
    <citation type="journal article" date="2015" name="Sci. Rep.">
        <title>The power of single molecule real-time sequencing technology in the de novo assembly of a eukaryotic genome.</title>
        <authorList>
            <person name="Sakai H."/>
            <person name="Naito K."/>
            <person name="Ogiso-Tanaka E."/>
            <person name="Takahashi Y."/>
            <person name="Iseki K."/>
            <person name="Muto C."/>
            <person name="Satou K."/>
            <person name="Teruya K."/>
            <person name="Shiroma A."/>
            <person name="Shimoji M."/>
            <person name="Hirano T."/>
            <person name="Itoh T."/>
            <person name="Kaga A."/>
            <person name="Tomooka N."/>
        </authorList>
    </citation>
    <scope>NUCLEOTIDE SEQUENCE [LARGE SCALE GENOMIC DNA]</scope>
    <source>
        <strain evidence="2">cv. Shumari</strain>
    </source>
</reference>
<organism evidence="1 2">
    <name type="scientific">Vigna angularis var. angularis</name>
    <dbReference type="NCBI Taxonomy" id="157739"/>
    <lineage>
        <taxon>Eukaryota</taxon>
        <taxon>Viridiplantae</taxon>
        <taxon>Streptophyta</taxon>
        <taxon>Embryophyta</taxon>
        <taxon>Tracheophyta</taxon>
        <taxon>Spermatophyta</taxon>
        <taxon>Magnoliopsida</taxon>
        <taxon>eudicotyledons</taxon>
        <taxon>Gunneridae</taxon>
        <taxon>Pentapetalae</taxon>
        <taxon>rosids</taxon>
        <taxon>fabids</taxon>
        <taxon>Fabales</taxon>
        <taxon>Fabaceae</taxon>
        <taxon>Papilionoideae</taxon>
        <taxon>50 kb inversion clade</taxon>
        <taxon>NPAAA clade</taxon>
        <taxon>indigoferoid/millettioid clade</taxon>
        <taxon>Phaseoleae</taxon>
        <taxon>Vigna</taxon>
    </lineage>
</organism>
<accession>A0A0S3S075</accession>